<dbReference type="Pfam" id="PF02525">
    <property type="entry name" value="Flavodoxin_2"/>
    <property type="match status" value="1"/>
</dbReference>
<dbReference type="InterPro" id="IPR029039">
    <property type="entry name" value="Flavoprotein-like_sf"/>
</dbReference>
<proteinExistence type="predicted"/>
<dbReference type="InterPro" id="IPR003680">
    <property type="entry name" value="Flavodoxin_fold"/>
</dbReference>
<sequence>MGAGRHIFVPTSQQPASRIRWAHFDTPASASMKKLIIATHPNLAASTVNKRWLQEAQQRDNEFTVHQLYQRYGAGAALDIAVEQALLLEHEAVIFQFPLYWFSTPPLLKQWLDEVLLPGFAYGREAEHRKLEGKRIGFAISAGIRQEDYRREGRYRHTVEELIAPLTATFSYIHASSVAPFVFYGAEYDPTNPDIPDIRPALEHSAQGYLAYLRSV</sequence>
<name>A0ABX0NLX7_9BURK</name>
<evidence type="ECO:0000313" key="3">
    <source>
        <dbReference type="EMBL" id="NHZ87782.1"/>
    </source>
</evidence>
<dbReference type="SUPFAM" id="SSF52218">
    <property type="entry name" value="Flavoproteins"/>
    <property type="match status" value="1"/>
</dbReference>
<dbReference type="EMBL" id="WHJH01000001">
    <property type="protein sequence ID" value="NHZ87782.1"/>
    <property type="molecule type" value="Genomic_DNA"/>
</dbReference>
<dbReference type="Gene3D" id="3.40.50.360">
    <property type="match status" value="1"/>
</dbReference>
<evidence type="ECO:0000313" key="4">
    <source>
        <dbReference type="Proteomes" id="UP000609726"/>
    </source>
</evidence>
<evidence type="ECO:0000259" key="2">
    <source>
        <dbReference type="Pfam" id="PF02525"/>
    </source>
</evidence>
<protein>
    <submittedName>
        <fullName evidence="3">Flavodoxin family protein</fullName>
    </submittedName>
</protein>
<evidence type="ECO:0000256" key="1">
    <source>
        <dbReference type="ARBA" id="ARBA00023002"/>
    </source>
</evidence>
<keyword evidence="1" id="KW-0560">Oxidoreductase</keyword>
<dbReference type="PANTHER" id="PTHR47307:SF1">
    <property type="entry name" value="GLUTATHIONE-REGULATED POTASSIUM-EFFLUX SYSTEM ANCILLARY PROTEIN KEFG"/>
    <property type="match status" value="1"/>
</dbReference>
<gene>
    <name evidence="3" type="ORF">F2P45_01855</name>
</gene>
<feature type="domain" description="Flavodoxin-like fold" evidence="2">
    <location>
        <begin position="32"/>
        <end position="192"/>
    </location>
</feature>
<accession>A0ABX0NLX7</accession>
<keyword evidence="4" id="KW-1185">Reference proteome</keyword>
<comment type="caution">
    <text evidence="3">The sequence shown here is derived from an EMBL/GenBank/DDBJ whole genome shotgun (WGS) entry which is preliminary data.</text>
</comment>
<organism evidence="3 4">
    <name type="scientific">Massilia mucilaginosa</name>
    <dbReference type="NCBI Taxonomy" id="2609282"/>
    <lineage>
        <taxon>Bacteria</taxon>
        <taxon>Pseudomonadati</taxon>
        <taxon>Pseudomonadota</taxon>
        <taxon>Betaproteobacteria</taxon>
        <taxon>Burkholderiales</taxon>
        <taxon>Oxalobacteraceae</taxon>
        <taxon>Telluria group</taxon>
        <taxon>Massilia</taxon>
    </lineage>
</organism>
<reference evidence="3 4" key="1">
    <citation type="submission" date="2019-10" db="EMBL/GenBank/DDBJ databases">
        <title>Taxonomy of Antarctic Massilia spp.: description of Massilia rubra sp. nov., Massilia aquatica sp. nov., Massilia mucilaginosa sp. nov., Massilia frigida sp. nov. isolated from streams, lakes and regoliths.</title>
        <authorList>
            <person name="Holochova P."/>
            <person name="Sedlacek I."/>
            <person name="Kralova S."/>
            <person name="Maslanova I."/>
            <person name="Busse H.-J."/>
            <person name="Stankova E."/>
            <person name="Vrbovska V."/>
            <person name="Kovarovic V."/>
            <person name="Bartak M."/>
            <person name="Svec P."/>
            <person name="Pantucek R."/>
        </authorList>
    </citation>
    <scope>NUCLEOTIDE SEQUENCE [LARGE SCALE GENOMIC DNA]</scope>
    <source>
        <strain evidence="3 4">CCM 8733</strain>
    </source>
</reference>
<dbReference type="PANTHER" id="PTHR47307">
    <property type="entry name" value="GLUTATHIONE-REGULATED POTASSIUM-EFFLUX SYSTEM ANCILLARY PROTEIN KEFG"/>
    <property type="match status" value="1"/>
</dbReference>
<dbReference type="Proteomes" id="UP000609726">
    <property type="component" value="Unassembled WGS sequence"/>
</dbReference>
<dbReference type="InterPro" id="IPR046980">
    <property type="entry name" value="KefG/KefF"/>
</dbReference>